<keyword evidence="3" id="KW-1185">Reference proteome</keyword>
<evidence type="ECO:0000313" key="3">
    <source>
        <dbReference type="Proteomes" id="UP000198287"/>
    </source>
</evidence>
<name>A0A226E1I5_FOLCA</name>
<dbReference type="Proteomes" id="UP000198287">
    <property type="component" value="Unassembled WGS sequence"/>
</dbReference>
<gene>
    <name evidence="2" type="ORF">Fcan01_14278</name>
</gene>
<keyword evidence="1" id="KW-0472">Membrane</keyword>
<dbReference type="AlphaFoldDB" id="A0A226E1I5"/>
<comment type="caution">
    <text evidence="2">The sequence shown here is derived from an EMBL/GenBank/DDBJ whole genome shotgun (WGS) entry which is preliminary data.</text>
</comment>
<feature type="transmembrane region" description="Helical" evidence="1">
    <location>
        <begin position="124"/>
        <end position="145"/>
    </location>
</feature>
<feature type="transmembrane region" description="Helical" evidence="1">
    <location>
        <begin position="12"/>
        <end position="40"/>
    </location>
</feature>
<feature type="transmembrane region" description="Helical" evidence="1">
    <location>
        <begin position="92"/>
        <end position="118"/>
    </location>
</feature>
<keyword evidence="1" id="KW-0812">Transmembrane</keyword>
<protein>
    <submittedName>
        <fullName evidence="2">Uncharacterized protein</fullName>
    </submittedName>
</protein>
<accession>A0A226E1I5</accession>
<evidence type="ECO:0000256" key="1">
    <source>
        <dbReference type="SAM" id="Phobius"/>
    </source>
</evidence>
<reference evidence="2 3" key="1">
    <citation type="submission" date="2015-12" db="EMBL/GenBank/DDBJ databases">
        <title>The genome of Folsomia candida.</title>
        <authorList>
            <person name="Faddeeva A."/>
            <person name="Derks M.F."/>
            <person name="Anvar Y."/>
            <person name="Smit S."/>
            <person name="Van Straalen N."/>
            <person name="Roelofs D."/>
        </authorList>
    </citation>
    <scope>NUCLEOTIDE SEQUENCE [LARGE SCALE GENOMIC DNA]</scope>
    <source>
        <strain evidence="2 3">VU population</strain>
        <tissue evidence="2">Whole body</tissue>
    </source>
</reference>
<sequence>MKPSCCFPLRFVIKAVAILDFIAASLIVLVTSGGLIYIYLFPSEVDAWFRDAGNNVTTTNSSSSDFISAAEIQTRLSTFVNLDKLWKDDGGILATALLLLVILVLSVMGYLSLLLAGVTEPWSIPFYVVAFISREYVIWITTAFLKKVQSQKSDDAFLIRGRGGGINNNKVVYKL</sequence>
<proteinExistence type="predicted"/>
<evidence type="ECO:0000313" key="2">
    <source>
        <dbReference type="EMBL" id="OXA50894.1"/>
    </source>
</evidence>
<organism evidence="2 3">
    <name type="scientific">Folsomia candida</name>
    <name type="common">Springtail</name>
    <dbReference type="NCBI Taxonomy" id="158441"/>
    <lineage>
        <taxon>Eukaryota</taxon>
        <taxon>Metazoa</taxon>
        <taxon>Ecdysozoa</taxon>
        <taxon>Arthropoda</taxon>
        <taxon>Hexapoda</taxon>
        <taxon>Collembola</taxon>
        <taxon>Entomobryomorpha</taxon>
        <taxon>Isotomoidea</taxon>
        <taxon>Isotomidae</taxon>
        <taxon>Proisotominae</taxon>
        <taxon>Folsomia</taxon>
    </lineage>
</organism>
<dbReference type="EMBL" id="LNIX01000008">
    <property type="protein sequence ID" value="OXA50894.1"/>
    <property type="molecule type" value="Genomic_DNA"/>
</dbReference>
<keyword evidence="1" id="KW-1133">Transmembrane helix</keyword>